<dbReference type="Proteomes" id="UP000789833">
    <property type="component" value="Unassembled WGS sequence"/>
</dbReference>
<sequence>MLSNLEFWEWLFLKDILLWVLLIGIPICFNAITERDTFYFSALVKNNFKFAIFIEFLVGTFTFGIVAELFLVPVATLLLIFYSISKTNKSHKSAEKLFTFLLTTVGLLIVFYASRNAVQSYPDLNILELSVIFSIPITMTLLFLPLSYIFALYSEYERLFIRLKLRLPMKKLSKKMKWKILRTCKFSLKKVKYFNVNYLMKFYSSMKLEDISLIIDSFSLSYRNHLNPFKKMVKK</sequence>
<protein>
    <submittedName>
        <fullName evidence="2">Uncharacterized protein</fullName>
    </submittedName>
</protein>
<keyword evidence="3" id="KW-1185">Reference proteome</keyword>
<proteinExistence type="predicted"/>
<reference evidence="2 3" key="1">
    <citation type="submission" date="2021-10" db="EMBL/GenBank/DDBJ databases">
        <authorList>
            <person name="Criscuolo A."/>
        </authorList>
    </citation>
    <scope>NUCLEOTIDE SEQUENCE [LARGE SCALE GENOMIC DNA]</scope>
    <source>
        <strain evidence="3">CIP 111883</strain>
    </source>
</reference>
<evidence type="ECO:0000313" key="2">
    <source>
        <dbReference type="EMBL" id="CAG9622912.1"/>
    </source>
</evidence>
<keyword evidence="1" id="KW-0472">Membrane</keyword>
<name>A0ABN8AHD4_9BACI</name>
<feature type="transmembrane region" description="Helical" evidence="1">
    <location>
        <begin position="126"/>
        <end position="153"/>
    </location>
</feature>
<gene>
    <name evidence="2" type="ORF">BACCIP111883_03707</name>
</gene>
<feature type="transmembrane region" description="Helical" evidence="1">
    <location>
        <begin position="97"/>
        <end position="114"/>
    </location>
</feature>
<keyword evidence="1" id="KW-1133">Transmembrane helix</keyword>
<organism evidence="2 3">
    <name type="scientific">Sutcliffiella rhizosphaerae</name>
    <dbReference type="NCBI Taxonomy" id="2880967"/>
    <lineage>
        <taxon>Bacteria</taxon>
        <taxon>Bacillati</taxon>
        <taxon>Bacillota</taxon>
        <taxon>Bacilli</taxon>
        <taxon>Bacillales</taxon>
        <taxon>Bacillaceae</taxon>
        <taxon>Sutcliffiella</taxon>
    </lineage>
</organism>
<keyword evidence="1" id="KW-0812">Transmembrane</keyword>
<dbReference type="EMBL" id="CAKJTJ010000029">
    <property type="protein sequence ID" value="CAG9622912.1"/>
    <property type="molecule type" value="Genomic_DNA"/>
</dbReference>
<evidence type="ECO:0000256" key="1">
    <source>
        <dbReference type="SAM" id="Phobius"/>
    </source>
</evidence>
<accession>A0ABN8AHD4</accession>
<feature type="transmembrane region" description="Helical" evidence="1">
    <location>
        <begin position="52"/>
        <end position="85"/>
    </location>
</feature>
<comment type="caution">
    <text evidence="2">The sequence shown here is derived from an EMBL/GenBank/DDBJ whole genome shotgun (WGS) entry which is preliminary data.</text>
</comment>
<feature type="transmembrane region" description="Helical" evidence="1">
    <location>
        <begin position="12"/>
        <end position="32"/>
    </location>
</feature>
<evidence type="ECO:0000313" key="3">
    <source>
        <dbReference type="Proteomes" id="UP000789833"/>
    </source>
</evidence>